<dbReference type="InterPro" id="IPR002312">
    <property type="entry name" value="Asp/Asn-tRNA-synth_IIb"/>
</dbReference>
<keyword evidence="4 8" id="KW-0547">Nucleotide-binding</keyword>
<dbReference type="CDD" id="cd04317">
    <property type="entry name" value="EcAspRS_like_N"/>
    <property type="match status" value="1"/>
</dbReference>
<dbReference type="KEGG" id="aade:C3B56_00312"/>
<evidence type="ECO:0000313" key="10">
    <source>
        <dbReference type="EMBL" id="AZP36395.1"/>
    </source>
</evidence>
<organism evidence="10 11">
    <name type="scientific">Candidatus Annandia adelgestsuga</name>
    <dbReference type="NCBI Taxonomy" id="1302411"/>
    <lineage>
        <taxon>Bacteria</taxon>
        <taxon>Pseudomonadati</taxon>
        <taxon>Pseudomonadota</taxon>
        <taxon>Gammaproteobacteria</taxon>
        <taxon>Enterobacterales</taxon>
        <taxon>Enterobacteriaceae</taxon>
        <taxon>Candidatus Annandia</taxon>
    </lineage>
</organism>
<comment type="subcellular location">
    <subcellularLocation>
        <location evidence="8">Cytoplasm</location>
    </subcellularLocation>
</comment>
<comment type="catalytic activity">
    <reaction evidence="8">
        <text>tRNA(Asp) + L-aspartate + ATP = L-aspartyl-tRNA(Asp) + AMP + diphosphate</text>
        <dbReference type="Rhea" id="RHEA:19649"/>
        <dbReference type="Rhea" id="RHEA-COMP:9660"/>
        <dbReference type="Rhea" id="RHEA-COMP:9678"/>
        <dbReference type="ChEBI" id="CHEBI:29991"/>
        <dbReference type="ChEBI" id="CHEBI:30616"/>
        <dbReference type="ChEBI" id="CHEBI:33019"/>
        <dbReference type="ChEBI" id="CHEBI:78442"/>
        <dbReference type="ChEBI" id="CHEBI:78516"/>
        <dbReference type="ChEBI" id="CHEBI:456215"/>
        <dbReference type="EC" id="6.1.1.12"/>
    </reaction>
</comment>
<dbReference type="InterPro" id="IPR029351">
    <property type="entry name" value="GAD_dom"/>
</dbReference>
<dbReference type="NCBIfam" id="TIGR00459">
    <property type="entry name" value="aspS_bact"/>
    <property type="match status" value="1"/>
</dbReference>
<comment type="subunit">
    <text evidence="8">Homodimer.</text>
</comment>
<dbReference type="EC" id="6.1.1.12" evidence="8"/>
<dbReference type="InterPro" id="IPR047089">
    <property type="entry name" value="Asp-tRNA-ligase_1_N"/>
</dbReference>
<evidence type="ECO:0000259" key="9">
    <source>
        <dbReference type="PROSITE" id="PS50862"/>
    </source>
</evidence>
<feature type="binding site" evidence="8">
    <location>
        <position position="217"/>
    </location>
    <ligand>
        <name>L-aspartate</name>
        <dbReference type="ChEBI" id="CHEBI:29991"/>
    </ligand>
</feature>
<dbReference type="GO" id="GO:0003676">
    <property type="term" value="F:nucleic acid binding"/>
    <property type="evidence" value="ECO:0007669"/>
    <property type="project" value="InterPro"/>
</dbReference>
<dbReference type="GO" id="GO:0004815">
    <property type="term" value="F:aspartate-tRNA ligase activity"/>
    <property type="evidence" value="ECO:0007669"/>
    <property type="project" value="UniProtKB-UniRule"/>
</dbReference>
<dbReference type="GO" id="GO:0005737">
    <property type="term" value="C:cytoplasm"/>
    <property type="evidence" value="ECO:0007669"/>
    <property type="project" value="UniProtKB-SubCell"/>
</dbReference>
<dbReference type="Gene3D" id="2.40.50.140">
    <property type="entry name" value="Nucleic acid-binding proteins"/>
    <property type="match status" value="1"/>
</dbReference>
<evidence type="ECO:0000313" key="11">
    <source>
        <dbReference type="Proteomes" id="UP000274458"/>
    </source>
</evidence>
<dbReference type="Proteomes" id="UP000274458">
    <property type="component" value="Chromosome"/>
</dbReference>
<dbReference type="InterPro" id="IPR045864">
    <property type="entry name" value="aa-tRNA-synth_II/BPL/LPL"/>
</dbReference>
<dbReference type="HAMAP" id="MF_00044">
    <property type="entry name" value="Asp_tRNA_synth_type1"/>
    <property type="match status" value="1"/>
</dbReference>
<protein>
    <recommendedName>
        <fullName evidence="8">Aspartate--tRNA ligase</fullName>
        <ecNumber evidence="8">6.1.1.12</ecNumber>
    </recommendedName>
    <alternativeName>
        <fullName evidence="8">Aspartyl-tRNA synthetase</fullName>
        <shortName evidence="8">AspRS</shortName>
    </alternativeName>
</protein>
<dbReference type="InterPro" id="IPR004115">
    <property type="entry name" value="GAD-like_sf"/>
</dbReference>
<dbReference type="OrthoDB" id="9802326at2"/>
<keyword evidence="3 8" id="KW-0436">Ligase</keyword>
<keyword evidence="2 8" id="KW-0963">Cytoplasm</keyword>
<dbReference type="Pfam" id="PF01336">
    <property type="entry name" value="tRNA_anti-codon"/>
    <property type="match status" value="1"/>
</dbReference>
<keyword evidence="7 8" id="KW-0030">Aminoacyl-tRNA synthetase</keyword>
<dbReference type="SUPFAM" id="SSF55261">
    <property type="entry name" value="GAD domain-like"/>
    <property type="match status" value="1"/>
</dbReference>
<sequence length="586" mass="69164">MRTNYCNNIKNKKIGLKIKLCGWVNNYRNLGNIIFINLRDCEGIVQILFNNNNKNLFNKANTLRNEFCIKITGIIHHRKKKNINYKIINGNIEIYAIKLKIFNKSKILPININSYNNEKYRLKYRYLDLRSIYMLEKIKMRSKLIFFIHKFMNSYGFLNIDTPILNKETPEGARDYIVPSRINKGKFYALPQSPQLFKQLLMISGFDKYYQIAKCFRDEDLRFDRQPEFTQIDIESSFSYSFQIRNLIENMINKIFLFLNKIKIKKFKVLKFNESIKLYGCDKPDLRNPLKLIDIHNLLNFDEILKIFPKINKNIKIRATSILINNYKILKNKINFYSKKLLKYGLKKIFWIKLKKNNKIIKITHNLNKYLSFKKIKKILKFLKAKKNNLIFFCIDEENIVNKSFSYLRNKLGKDLKIIDKKIIKPLWVINFPMFKINEKKKLVPTHHPFAKPINNKINIENLKNNPENVISDSYDIIINGHEIGGGSSRINNIKIQKKIFNLIGIKEKEMKDKFGFFLEAMKYGTPPHAGIALGLDRLVMLLTNTKNIRDVIPFPKTQNYNCLLSKSPCNVNNSLLKELGISIIK</sequence>
<feature type="binding site" evidence="8">
    <location>
        <position position="226"/>
    </location>
    <ligand>
        <name>ATP</name>
        <dbReference type="ChEBI" id="CHEBI:30616"/>
    </ligand>
</feature>
<evidence type="ECO:0000256" key="7">
    <source>
        <dbReference type="ARBA" id="ARBA00023146"/>
    </source>
</evidence>
<dbReference type="SUPFAM" id="SSF55681">
    <property type="entry name" value="Class II aaRS and biotin synthetases"/>
    <property type="match status" value="1"/>
</dbReference>
<evidence type="ECO:0000256" key="3">
    <source>
        <dbReference type="ARBA" id="ARBA00022598"/>
    </source>
</evidence>
<feature type="region of interest" description="Aspartate" evidence="8">
    <location>
        <begin position="195"/>
        <end position="198"/>
    </location>
</feature>
<evidence type="ECO:0000256" key="1">
    <source>
        <dbReference type="ARBA" id="ARBA00006303"/>
    </source>
</evidence>
<comment type="similarity">
    <text evidence="1 8">Belongs to the class-II aminoacyl-tRNA synthetase family. Type 1 subfamily.</text>
</comment>
<dbReference type="GO" id="GO:0005524">
    <property type="term" value="F:ATP binding"/>
    <property type="evidence" value="ECO:0007669"/>
    <property type="project" value="UniProtKB-UniRule"/>
</dbReference>
<reference evidence="10 11" key="1">
    <citation type="journal article" date="2018" name="Genome Biol. Evol.">
        <title>Partnering With a Pest: Genomes of Hemlock Woolly Adelgid Symbionts Reveal Atypical Nutritional Provisioning Patterns in Dual-Obligate Bacteria.</title>
        <authorList>
            <person name="Weglarz K.M."/>
            <person name="Havill N.P."/>
            <person name="Burke G.R."/>
            <person name="von Dohlen C.D."/>
        </authorList>
    </citation>
    <scope>NUCLEOTIDE SEQUENCE [LARGE SCALE GENOMIC DNA]</scope>
    <source>
        <strain evidence="10">ENA</strain>
    </source>
</reference>
<dbReference type="Gene3D" id="3.30.930.10">
    <property type="entry name" value="Bira Bifunctional Protein, Domain 2"/>
    <property type="match status" value="1"/>
</dbReference>
<feature type="domain" description="Aminoacyl-transfer RNA synthetases class-II family profile" evidence="9">
    <location>
        <begin position="138"/>
        <end position="554"/>
    </location>
</feature>
<feature type="binding site" evidence="8">
    <location>
        <position position="490"/>
    </location>
    <ligand>
        <name>L-aspartate</name>
        <dbReference type="ChEBI" id="CHEBI:29991"/>
    </ligand>
</feature>
<dbReference type="EMBL" id="CP026513">
    <property type="protein sequence ID" value="AZP36395.1"/>
    <property type="molecule type" value="Genomic_DNA"/>
</dbReference>
<evidence type="ECO:0000256" key="8">
    <source>
        <dbReference type="HAMAP-Rule" id="MF_00044"/>
    </source>
</evidence>
<evidence type="ECO:0000256" key="5">
    <source>
        <dbReference type="ARBA" id="ARBA00022840"/>
    </source>
</evidence>
<dbReference type="InterPro" id="IPR004524">
    <property type="entry name" value="Asp-tRNA-ligase_1"/>
</dbReference>
<dbReference type="Pfam" id="PF02938">
    <property type="entry name" value="GAD"/>
    <property type="match status" value="1"/>
</dbReference>
<dbReference type="RefSeq" id="WP_126071669.1">
    <property type="nucleotide sequence ID" value="NZ_CP026513.1"/>
</dbReference>
<dbReference type="InterPro" id="IPR004364">
    <property type="entry name" value="Aa-tRNA-synt_II"/>
</dbReference>
<dbReference type="AlphaFoldDB" id="A0A3S9J7T1"/>
<feature type="binding site" evidence="8">
    <location>
        <position position="447"/>
    </location>
    <ligand>
        <name>L-aspartate</name>
        <dbReference type="ChEBI" id="CHEBI:29991"/>
    </ligand>
</feature>
<dbReference type="Gene3D" id="3.30.1360.30">
    <property type="entry name" value="GAD-like domain"/>
    <property type="match status" value="1"/>
</dbReference>
<keyword evidence="5 8" id="KW-0067">ATP-binding</keyword>
<proteinExistence type="inferred from homology"/>
<dbReference type="Pfam" id="PF00152">
    <property type="entry name" value="tRNA-synt_2"/>
    <property type="match status" value="1"/>
</dbReference>
<keyword evidence="11" id="KW-1185">Reference proteome</keyword>
<dbReference type="InterPro" id="IPR006195">
    <property type="entry name" value="aa-tRNA-synth_II"/>
</dbReference>
<keyword evidence="6 8" id="KW-0648">Protein biosynthesis</keyword>
<dbReference type="PANTHER" id="PTHR22594">
    <property type="entry name" value="ASPARTYL/LYSYL-TRNA SYNTHETASE"/>
    <property type="match status" value="1"/>
</dbReference>
<feature type="binding site" evidence="8">
    <location>
        <position position="171"/>
    </location>
    <ligand>
        <name>L-aspartate</name>
        <dbReference type="ChEBI" id="CHEBI:29991"/>
    </ligand>
</feature>
<dbReference type="PRINTS" id="PR01042">
    <property type="entry name" value="TRNASYNTHASP"/>
</dbReference>
<dbReference type="GO" id="GO:0006422">
    <property type="term" value="P:aspartyl-tRNA aminoacylation"/>
    <property type="evidence" value="ECO:0007669"/>
    <property type="project" value="UniProtKB-UniRule"/>
</dbReference>
<feature type="binding site" evidence="8">
    <location>
        <begin position="217"/>
        <end position="219"/>
    </location>
    <ligand>
        <name>ATP</name>
        <dbReference type="ChEBI" id="CHEBI:30616"/>
    </ligand>
</feature>
<feature type="binding site" evidence="8">
    <location>
        <begin position="535"/>
        <end position="538"/>
    </location>
    <ligand>
        <name>ATP</name>
        <dbReference type="ChEBI" id="CHEBI:30616"/>
    </ligand>
</feature>
<dbReference type="PANTHER" id="PTHR22594:SF5">
    <property type="entry name" value="ASPARTATE--TRNA LIGASE, MITOCHONDRIAL"/>
    <property type="match status" value="1"/>
</dbReference>
<evidence type="ECO:0000256" key="4">
    <source>
        <dbReference type="ARBA" id="ARBA00022741"/>
    </source>
</evidence>
<evidence type="ECO:0000256" key="6">
    <source>
        <dbReference type="ARBA" id="ARBA00022917"/>
    </source>
</evidence>
<name>A0A3S9J7T1_9ENTR</name>
<evidence type="ECO:0000256" key="2">
    <source>
        <dbReference type="ARBA" id="ARBA00022490"/>
    </source>
</evidence>
<gene>
    <name evidence="8 10" type="primary">aspS</name>
    <name evidence="10" type="ORF">C3B56_00312</name>
</gene>
<dbReference type="InterPro" id="IPR012340">
    <property type="entry name" value="NA-bd_OB-fold"/>
</dbReference>
<dbReference type="SUPFAM" id="SSF50249">
    <property type="entry name" value="Nucleic acid-binding proteins"/>
    <property type="match status" value="1"/>
</dbReference>
<comment type="caution">
    <text evidence="8">Lacks conserved residue(s) required for the propagation of feature annotation.</text>
</comment>
<dbReference type="InterPro" id="IPR004365">
    <property type="entry name" value="NA-bd_OB_tRNA"/>
</dbReference>
<dbReference type="PROSITE" id="PS50862">
    <property type="entry name" value="AA_TRNA_LIGASE_II"/>
    <property type="match status" value="1"/>
</dbReference>
<comment type="function">
    <text evidence="8">Catalyzes the attachment of L-aspartate to tRNA(Asp) in a two-step reaction: L-aspartate is first activated by ATP to form Asp-AMP and then transferred to the acceptor end of tRNA(Asp).</text>
</comment>
<accession>A0A3S9J7T1</accession>
<dbReference type="NCBIfam" id="NF001750">
    <property type="entry name" value="PRK00476.1"/>
    <property type="match status" value="1"/>
</dbReference>
<feature type="binding site" evidence="8">
    <location>
        <position position="483"/>
    </location>
    <ligand>
        <name>ATP</name>
        <dbReference type="ChEBI" id="CHEBI:30616"/>
    </ligand>
</feature>